<organism evidence="1 2">
    <name type="scientific">Ensifer canadensis</name>
    <dbReference type="NCBI Taxonomy" id="555315"/>
    <lineage>
        <taxon>Bacteria</taxon>
        <taxon>Pseudomonadati</taxon>
        <taxon>Pseudomonadota</taxon>
        <taxon>Alphaproteobacteria</taxon>
        <taxon>Hyphomicrobiales</taxon>
        <taxon>Rhizobiaceae</taxon>
        <taxon>Sinorhizobium/Ensifer group</taxon>
        <taxon>Ensifer</taxon>
    </lineage>
</organism>
<dbReference type="Proteomes" id="UP000744980">
    <property type="component" value="Unassembled WGS sequence"/>
</dbReference>
<protein>
    <recommendedName>
        <fullName evidence="3">Restriction endonuclease</fullName>
    </recommendedName>
</protein>
<evidence type="ECO:0008006" key="3">
    <source>
        <dbReference type="Google" id="ProtNLM"/>
    </source>
</evidence>
<dbReference type="RefSeq" id="WP_203528537.1">
    <property type="nucleotide sequence ID" value="NZ_CP083374.1"/>
</dbReference>
<sequence length="308" mass="34098">MLCDLAHSFPPKVAELLERDRGLKRNFREESVTDFLMASLIGLEPLGIRVDFPDEPTSGGDMDWIFAAPQDIRGGRYLRIILQAKRAQFAKSKGGYWYYHHLDHDKGKQAKTLMAFAGSSPDGMSTLPLYIFYHPSSALSAKSATKPAVEGINLVFAHQVAPVVAGGCKRERKRVETWRASFMPLSDILCWPFVSLPKSGPSPRGTIGFQISGGPRGVFPFAPAFHPDVVAARLERRFENLRDKGPIIDIPTRSITATDNIPEDIRRAIDGNVTRADRKELSRPRVIFSTMMTGEHPSIIRAAGRGGN</sequence>
<proteinExistence type="predicted"/>
<dbReference type="Pfam" id="PF20320">
    <property type="entry name" value="DUF6615"/>
    <property type="match status" value="1"/>
</dbReference>
<dbReference type="EMBL" id="WXFA01000012">
    <property type="protein sequence ID" value="MBM3093000.1"/>
    <property type="molecule type" value="Genomic_DNA"/>
</dbReference>
<gene>
    <name evidence="1" type="ORF">GFB56_19665</name>
</gene>
<accession>A0AAW4FNX0</accession>
<dbReference type="InterPro" id="IPR046723">
    <property type="entry name" value="DUF6615"/>
</dbReference>
<comment type="caution">
    <text evidence="1">The sequence shown here is derived from an EMBL/GenBank/DDBJ whole genome shotgun (WGS) entry which is preliminary data.</text>
</comment>
<name>A0AAW4FNX0_9HYPH</name>
<evidence type="ECO:0000313" key="1">
    <source>
        <dbReference type="EMBL" id="MBM3093000.1"/>
    </source>
</evidence>
<keyword evidence="2" id="KW-1185">Reference proteome</keyword>
<dbReference type="AlphaFoldDB" id="A0AAW4FNX0"/>
<evidence type="ECO:0000313" key="2">
    <source>
        <dbReference type="Proteomes" id="UP000744980"/>
    </source>
</evidence>
<reference evidence="1 2" key="1">
    <citation type="submission" date="2020-01" db="EMBL/GenBank/DDBJ databases">
        <title>Draft genome assembly of Ensifer adhaerens T173.</title>
        <authorList>
            <person name="Craig J.E."/>
            <person name="Stinchcombe J.R."/>
        </authorList>
    </citation>
    <scope>NUCLEOTIDE SEQUENCE [LARGE SCALE GENOMIC DNA]</scope>
    <source>
        <strain evidence="1 2">T173</strain>
    </source>
</reference>